<accession>A0A7M1SRB3</accession>
<dbReference type="Proteomes" id="UP000593758">
    <property type="component" value="Chromosome"/>
</dbReference>
<organism evidence="1 2">
    <name type="scientific">Ruania alkalisoli</name>
    <dbReference type="NCBI Taxonomy" id="2779775"/>
    <lineage>
        <taxon>Bacteria</taxon>
        <taxon>Bacillati</taxon>
        <taxon>Actinomycetota</taxon>
        <taxon>Actinomycetes</taxon>
        <taxon>Micrococcales</taxon>
        <taxon>Ruaniaceae</taxon>
        <taxon>Ruania</taxon>
    </lineage>
</organism>
<sequence length="62" mass="6773">MRIRMNIDESLHRVLVETEQQCPPASLPVFSGDTGPVVGVDLASKESVEGAIEGWVPRAQLR</sequence>
<protein>
    <submittedName>
        <fullName evidence="1">Uncharacterized protein</fullName>
    </submittedName>
</protein>
<keyword evidence="2" id="KW-1185">Reference proteome</keyword>
<dbReference type="EMBL" id="CP063169">
    <property type="protein sequence ID" value="QOR70100.1"/>
    <property type="molecule type" value="Genomic_DNA"/>
</dbReference>
<evidence type="ECO:0000313" key="2">
    <source>
        <dbReference type="Proteomes" id="UP000593758"/>
    </source>
</evidence>
<dbReference type="RefSeq" id="WP_193496791.1">
    <property type="nucleotide sequence ID" value="NZ_CP063169.1"/>
</dbReference>
<evidence type="ECO:0000313" key="1">
    <source>
        <dbReference type="EMBL" id="QOR70100.1"/>
    </source>
</evidence>
<gene>
    <name evidence="1" type="ORF">IM660_15930</name>
</gene>
<proteinExistence type="predicted"/>
<reference evidence="1 2" key="1">
    <citation type="submission" date="2020-10" db="EMBL/GenBank/DDBJ databases">
        <title>Haloactinobacterium sp. RN3S43, a bacterium isolated from saline soil.</title>
        <authorList>
            <person name="Sun J.-Q."/>
        </authorList>
    </citation>
    <scope>NUCLEOTIDE SEQUENCE [LARGE SCALE GENOMIC DNA]</scope>
    <source>
        <strain evidence="1 2">RN3S43</strain>
    </source>
</reference>
<name>A0A7M1SRB3_9MICO</name>
<dbReference type="KEGG" id="halt:IM660_15930"/>
<dbReference type="AlphaFoldDB" id="A0A7M1SRB3"/>